<dbReference type="EMBL" id="JANAVB010027995">
    <property type="protein sequence ID" value="KAJ6817419.1"/>
    <property type="molecule type" value="Genomic_DNA"/>
</dbReference>
<evidence type="ECO:0000313" key="2">
    <source>
        <dbReference type="Proteomes" id="UP001140949"/>
    </source>
</evidence>
<gene>
    <name evidence="1" type="ORF">M6B38_412780</name>
</gene>
<evidence type="ECO:0000313" key="1">
    <source>
        <dbReference type="EMBL" id="KAJ6817419.1"/>
    </source>
</evidence>
<comment type="caution">
    <text evidence="1">The sequence shown here is derived from an EMBL/GenBank/DDBJ whole genome shotgun (WGS) entry which is preliminary data.</text>
</comment>
<dbReference type="PANTHER" id="PTHR35759:SF1">
    <property type="entry name" value="OS07G0673000 PROTEIN"/>
    <property type="match status" value="1"/>
</dbReference>
<reference evidence="1" key="1">
    <citation type="journal article" date="2023" name="GigaByte">
        <title>Genome assembly of the bearded iris, Iris pallida Lam.</title>
        <authorList>
            <person name="Bruccoleri R.E."/>
            <person name="Oakeley E.J."/>
            <person name="Faust A.M.E."/>
            <person name="Altorfer M."/>
            <person name="Dessus-Babus S."/>
            <person name="Burckhardt D."/>
            <person name="Oertli M."/>
            <person name="Naumann U."/>
            <person name="Petersen F."/>
            <person name="Wong J."/>
        </authorList>
    </citation>
    <scope>NUCLEOTIDE SEQUENCE</scope>
    <source>
        <strain evidence="1">GSM-AAB239-AS_SAM_17_03QT</strain>
    </source>
</reference>
<keyword evidence="2" id="KW-1185">Reference proteome</keyword>
<proteinExistence type="predicted"/>
<dbReference type="AlphaFoldDB" id="A0AAX6FM56"/>
<organism evidence="1 2">
    <name type="scientific">Iris pallida</name>
    <name type="common">Sweet iris</name>
    <dbReference type="NCBI Taxonomy" id="29817"/>
    <lineage>
        <taxon>Eukaryota</taxon>
        <taxon>Viridiplantae</taxon>
        <taxon>Streptophyta</taxon>
        <taxon>Embryophyta</taxon>
        <taxon>Tracheophyta</taxon>
        <taxon>Spermatophyta</taxon>
        <taxon>Magnoliopsida</taxon>
        <taxon>Liliopsida</taxon>
        <taxon>Asparagales</taxon>
        <taxon>Iridaceae</taxon>
        <taxon>Iridoideae</taxon>
        <taxon>Irideae</taxon>
        <taxon>Iris</taxon>
    </lineage>
</organism>
<protein>
    <submittedName>
        <fullName evidence="1">Uncharacterized protein</fullName>
    </submittedName>
</protein>
<dbReference type="Proteomes" id="UP001140949">
    <property type="component" value="Unassembled WGS sequence"/>
</dbReference>
<name>A0AAX6FM56_IRIPA</name>
<accession>A0AAX6FM56</accession>
<dbReference type="PANTHER" id="PTHR35759">
    <property type="entry name" value="BNAA09G03860D PROTEIN"/>
    <property type="match status" value="1"/>
</dbReference>
<reference evidence="1" key="2">
    <citation type="submission" date="2023-04" db="EMBL/GenBank/DDBJ databases">
        <authorList>
            <person name="Bruccoleri R.E."/>
            <person name="Oakeley E.J."/>
            <person name="Faust A.-M."/>
            <person name="Dessus-Babus S."/>
            <person name="Altorfer M."/>
            <person name="Burckhardt D."/>
            <person name="Oertli M."/>
            <person name="Naumann U."/>
            <person name="Petersen F."/>
            <person name="Wong J."/>
        </authorList>
    </citation>
    <scope>NUCLEOTIDE SEQUENCE</scope>
    <source>
        <strain evidence="1">GSM-AAB239-AS_SAM_17_03QT</strain>
        <tissue evidence="1">Leaf</tissue>
    </source>
</reference>
<sequence>MANPTALSLRFAFAFAFAFSFSFSITTVSSQNLHVLPQKPIIPKISLKSSSPPQTLASDLLSLLGSRQQSSSVPAGEAAEIRSCLRFLVPFRPSRGRPGKVLETRRDLLEGGGEEEGNEMVWWPPAPVMELARLAVDSRGDPAAIQRLLDPTVIPVPDVEGLKNDKCQLTRTPYGRRFANTELNSYFEFLFEMIAARAAMVGFNVSLSRYDLFHGHLFLASNTGRLGILFHAKEYPSYDKEVFPYNMGFCQTGSNVNYDDSINLRNILWLAPLPSDVTKAWVAPGTLVVLDAHPEGIIYKQLVPEYVDDVRTIYEDDFGELVADVNYLNIVNVASGNKIFIC</sequence>